<feature type="signal peptide" evidence="1">
    <location>
        <begin position="1"/>
        <end position="17"/>
    </location>
</feature>
<dbReference type="EMBL" id="CM004476">
    <property type="protein sequence ID" value="OCT75916.1"/>
    <property type="molecule type" value="Genomic_DNA"/>
</dbReference>
<evidence type="ECO:0000313" key="2">
    <source>
        <dbReference type="EMBL" id="OCT75916.1"/>
    </source>
</evidence>
<gene>
    <name evidence="2" type="ORF">XELAEV_18031102mg</name>
</gene>
<sequence length="152" mass="17766">MMSMFFFLSGILWPMSCQKFAMPTKKLLLHHGLSAIDLKGNNLVQMDFSLRCSQGIVWFFFCELKFNCNPWRHSLYTSLSFSPRDDRHVYAEAWGAMDPKMQIHSLFVTKHIHIWFVSVSHPIYTKNMVIKLKPIVLCIELYSNISNIKLCS</sequence>
<evidence type="ECO:0000256" key="1">
    <source>
        <dbReference type="SAM" id="SignalP"/>
    </source>
</evidence>
<accession>A0A974HFR3</accession>
<evidence type="ECO:0008006" key="4">
    <source>
        <dbReference type="Google" id="ProtNLM"/>
    </source>
</evidence>
<protein>
    <recommendedName>
        <fullName evidence="4">Secreted protein</fullName>
    </recommendedName>
</protein>
<reference evidence="3" key="1">
    <citation type="journal article" date="2016" name="Nature">
        <title>Genome evolution in the allotetraploid frog Xenopus laevis.</title>
        <authorList>
            <person name="Session A.M."/>
            <person name="Uno Y."/>
            <person name="Kwon T."/>
            <person name="Chapman J.A."/>
            <person name="Toyoda A."/>
            <person name="Takahashi S."/>
            <person name="Fukui A."/>
            <person name="Hikosaka A."/>
            <person name="Suzuki A."/>
            <person name="Kondo M."/>
            <person name="van Heeringen S.J."/>
            <person name="Quigley I."/>
            <person name="Heinz S."/>
            <person name="Ogino H."/>
            <person name="Ochi H."/>
            <person name="Hellsten U."/>
            <person name="Lyons J.B."/>
            <person name="Simakov O."/>
            <person name="Putnam N."/>
            <person name="Stites J."/>
            <person name="Kuroki Y."/>
            <person name="Tanaka T."/>
            <person name="Michiue T."/>
            <person name="Watanabe M."/>
            <person name="Bogdanovic O."/>
            <person name="Lister R."/>
            <person name="Georgiou G."/>
            <person name="Paranjpe S.S."/>
            <person name="van Kruijsbergen I."/>
            <person name="Shu S."/>
            <person name="Carlson J."/>
            <person name="Kinoshita T."/>
            <person name="Ohta Y."/>
            <person name="Mawaribuchi S."/>
            <person name="Jenkins J."/>
            <person name="Grimwood J."/>
            <person name="Schmutz J."/>
            <person name="Mitros T."/>
            <person name="Mozaffari S.V."/>
            <person name="Suzuki Y."/>
            <person name="Haramoto Y."/>
            <person name="Yamamoto T.S."/>
            <person name="Takagi C."/>
            <person name="Heald R."/>
            <person name="Miller K."/>
            <person name="Haudenschild C."/>
            <person name="Kitzman J."/>
            <person name="Nakayama T."/>
            <person name="Izutsu Y."/>
            <person name="Robert J."/>
            <person name="Fortriede J."/>
            <person name="Burns K."/>
            <person name="Lotay V."/>
            <person name="Karimi K."/>
            <person name="Yasuoka Y."/>
            <person name="Dichmann D.S."/>
            <person name="Flajnik M.F."/>
            <person name="Houston D.W."/>
            <person name="Shendure J."/>
            <person name="DuPasquier L."/>
            <person name="Vize P.D."/>
            <person name="Zorn A.M."/>
            <person name="Ito M."/>
            <person name="Marcotte E.M."/>
            <person name="Wallingford J.B."/>
            <person name="Ito Y."/>
            <person name="Asashima M."/>
            <person name="Ueno N."/>
            <person name="Matsuda Y."/>
            <person name="Veenstra G.J."/>
            <person name="Fujiyama A."/>
            <person name="Harland R.M."/>
            <person name="Taira M."/>
            <person name="Rokhsar D.S."/>
        </authorList>
    </citation>
    <scope>NUCLEOTIDE SEQUENCE [LARGE SCALE GENOMIC DNA]</scope>
    <source>
        <strain evidence="3">J</strain>
    </source>
</reference>
<organism evidence="2 3">
    <name type="scientific">Xenopus laevis</name>
    <name type="common">African clawed frog</name>
    <dbReference type="NCBI Taxonomy" id="8355"/>
    <lineage>
        <taxon>Eukaryota</taxon>
        <taxon>Metazoa</taxon>
        <taxon>Chordata</taxon>
        <taxon>Craniata</taxon>
        <taxon>Vertebrata</taxon>
        <taxon>Euteleostomi</taxon>
        <taxon>Amphibia</taxon>
        <taxon>Batrachia</taxon>
        <taxon>Anura</taxon>
        <taxon>Pipoidea</taxon>
        <taxon>Pipidae</taxon>
        <taxon>Xenopodinae</taxon>
        <taxon>Xenopus</taxon>
        <taxon>Xenopus</taxon>
    </lineage>
</organism>
<keyword evidence="1" id="KW-0732">Signal</keyword>
<dbReference type="AlphaFoldDB" id="A0A974HFR3"/>
<proteinExistence type="predicted"/>
<evidence type="ECO:0000313" key="3">
    <source>
        <dbReference type="Proteomes" id="UP000694892"/>
    </source>
</evidence>
<feature type="chain" id="PRO_5037685838" description="Secreted protein" evidence="1">
    <location>
        <begin position="18"/>
        <end position="152"/>
    </location>
</feature>
<name>A0A974HFR3_XENLA</name>
<dbReference type="Proteomes" id="UP000694892">
    <property type="component" value="Chromosome 6L"/>
</dbReference>